<evidence type="ECO:0000313" key="12">
    <source>
        <dbReference type="EMBL" id="KAF2489549.1"/>
    </source>
</evidence>
<keyword evidence="7" id="KW-1015">Disulfide bond</keyword>
<reference evidence="12" key="1">
    <citation type="journal article" date="2020" name="Stud. Mycol.">
        <title>101 Dothideomycetes genomes: a test case for predicting lifestyles and emergence of pathogens.</title>
        <authorList>
            <person name="Haridas S."/>
            <person name="Albert R."/>
            <person name="Binder M."/>
            <person name="Bloem J."/>
            <person name="Labutti K."/>
            <person name="Salamov A."/>
            <person name="Andreopoulos B."/>
            <person name="Baker S."/>
            <person name="Barry K."/>
            <person name="Bills G."/>
            <person name="Bluhm B."/>
            <person name="Cannon C."/>
            <person name="Castanera R."/>
            <person name="Culley D."/>
            <person name="Daum C."/>
            <person name="Ezra D."/>
            <person name="Gonzalez J."/>
            <person name="Henrissat B."/>
            <person name="Kuo A."/>
            <person name="Liang C."/>
            <person name="Lipzen A."/>
            <person name="Lutzoni F."/>
            <person name="Magnuson J."/>
            <person name="Mondo S."/>
            <person name="Nolan M."/>
            <person name="Ohm R."/>
            <person name="Pangilinan J."/>
            <person name="Park H.-J."/>
            <person name="Ramirez L."/>
            <person name="Alfaro M."/>
            <person name="Sun H."/>
            <person name="Tritt A."/>
            <person name="Yoshinaga Y."/>
            <person name="Zwiers L.-H."/>
            <person name="Turgeon B."/>
            <person name="Goodwin S."/>
            <person name="Spatafora J."/>
            <person name="Crous P."/>
            <person name="Grigoriev I."/>
        </authorList>
    </citation>
    <scope>NUCLEOTIDE SEQUENCE</scope>
    <source>
        <strain evidence="12">CBS 269.34</strain>
    </source>
</reference>
<evidence type="ECO:0000256" key="5">
    <source>
        <dbReference type="ARBA" id="ARBA00022801"/>
    </source>
</evidence>
<feature type="chain" id="PRO_5025644644" evidence="9">
    <location>
        <begin position="21"/>
        <end position="407"/>
    </location>
</feature>
<dbReference type="InterPro" id="IPR033876">
    <property type="entry name" value="SAP-like"/>
</dbReference>
<evidence type="ECO:0000256" key="3">
    <source>
        <dbReference type="ARBA" id="ARBA00022729"/>
    </source>
</evidence>
<dbReference type="PANTHER" id="PTHR47966">
    <property type="entry name" value="BETA-SITE APP-CLEAVING ENZYME, ISOFORM A-RELATED"/>
    <property type="match status" value="1"/>
</dbReference>
<feature type="active site" evidence="6">
    <location>
        <position position="258"/>
    </location>
</feature>
<feature type="domain" description="Peptidase A1" evidence="11">
    <location>
        <begin position="37"/>
        <end position="392"/>
    </location>
</feature>
<dbReference type="Gene3D" id="2.40.70.10">
    <property type="entry name" value="Acid Proteases"/>
    <property type="match status" value="2"/>
</dbReference>
<dbReference type="OrthoDB" id="771136at2759"/>
<evidence type="ECO:0000256" key="6">
    <source>
        <dbReference type="PIRSR" id="PIRSR601461-1"/>
    </source>
</evidence>
<evidence type="ECO:0000259" key="10">
    <source>
        <dbReference type="PROSITE" id="PS50175"/>
    </source>
</evidence>
<dbReference type="InterPro" id="IPR001995">
    <property type="entry name" value="Peptidase_A2_cat"/>
</dbReference>
<gene>
    <name evidence="12" type="ORF">BU16DRAFT_598602</name>
</gene>
<dbReference type="EMBL" id="MU004199">
    <property type="protein sequence ID" value="KAF2489549.1"/>
    <property type="molecule type" value="Genomic_DNA"/>
</dbReference>
<dbReference type="GO" id="GO:0004190">
    <property type="term" value="F:aspartic-type endopeptidase activity"/>
    <property type="evidence" value="ECO:0007669"/>
    <property type="project" value="UniProtKB-KW"/>
</dbReference>
<evidence type="ECO:0000256" key="2">
    <source>
        <dbReference type="ARBA" id="ARBA00022670"/>
    </source>
</evidence>
<dbReference type="Pfam" id="PF00026">
    <property type="entry name" value="Asp"/>
    <property type="match status" value="1"/>
</dbReference>
<evidence type="ECO:0000313" key="13">
    <source>
        <dbReference type="Proteomes" id="UP000799750"/>
    </source>
</evidence>
<feature type="disulfide bond" evidence="7">
    <location>
        <begin position="295"/>
        <end position="352"/>
    </location>
</feature>
<dbReference type="InterPro" id="IPR001969">
    <property type="entry name" value="Aspartic_peptidase_AS"/>
</dbReference>
<keyword evidence="3 9" id="KW-0732">Signal</keyword>
<organism evidence="12 13">
    <name type="scientific">Lophium mytilinum</name>
    <dbReference type="NCBI Taxonomy" id="390894"/>
    <lineage>
        <taxon>Eukaryota</taxon>
        <taxon>Fungi</taxon>
        <taxon>Dikarya</taxon>
        <taxon>Ascomycota</taxon>
        <taxon>Pezizomycotina</taxon>
        <taxon>Dothideomycetes</taxon>
        <taxon>Pleosporomycetidae</taxon>
        <taxon>Mytilinidiales</taxon>
        <taxon>Mytilinidiaceae</taxon>
        <taxon>Lophium</taxon>
    </lineage>
</organism>
<evidence type="ECO:0000256" key="9">
    <source>
        <dbReference type="SAM" id="SignalP"/>
    </source>
</evidence>
<keyword evidence="5 8" id="KW-0378">Hydrolase</keyword>
<evidence type="ECO:0000259" key="11">
    <source>
        <dbReference type="PROSITE" id="PS51767"/>
    </source>
</evidence>
<evidence type="ECO:0000256" key="1">
    <source>
        <dbReference type="ARBA" id="ARBA00007447"/>
    </source>
</evidence>
<dbReference type="PROSITE" id="PS51767">
    <property type="entry name" value="PEPTIDASE_A1"/>
    <property type="match status" value="1"/>
</dbReference>
<evidence type="ECO:0000256" key="4">
    <source>
        <dbReference type="ARBA" id="ARBA00022750"/>
    </source>
</evidence>
<dbReference type="InterPro" id="IPR021109">
    <property type="entry name" value="Peptidase_aspartic_dom_sf"/>
</dbReference>
<dbReference type="Proteomes" id="UP000799750">
    <property type="component" value="Unassembled WGS sequence"/>
</dbReference>
<dbReference type="AlphaFoldDB" id="A0A6A6QBT8"/>
<accession>A0A6A6QBT8</accession>
<keyword evidence="4 8" id="KW-0064">Aspartyl protease</keyword>
<keyword evidence="2 8" id="KW-0645">Protease</keyword>
<sequence length="407" mass="44021">MKSRFSLLSVATGLLPWAEAYVSLPMTKLLNYEKSGYTVSITIGTPPQTVMAAIDTGSSDVFLSSYENPWGYFNPNISTTYTPLISLDPFVSRYGQGNQNGTYLADTISLGVTTEANLTMALIPPPGMGGPPYNLLGLDFDDGEMRPQLAEIAANYTIPESDLPTYPNFVTTLKNQGSIRKRAYSLYLNSLNARFGELLFGAIDTAKFVAPLKYVSMARSPVTGLHDVMMVPWVGLSMRTDKGTVHLPLPMRPNATFDSGTTVSYLPLAAARQIAVETGAVERNVSGAIRYYLPCDAAMNFSLSYTFGHGKTTCASGGPRIEVPASELLLPLGANSDADVPDLPKFGGSKTCTLGIMGEETYTPYVGYLLGDTFMRSAYLVYDLEEKKIGIAQAKLNVTETEIVELC</sequence>
<dbReference type="PROSITE" id="PS50175">
    <property type="entry name" value="ASP_PROT_RETROV"/>
    <property type="match status" value="1"/>
</dbReference>
<name>A0A6A6QBT8_9PEZI</name>
<comment type="similarity">
    <text evidence="1 8">Belongs to the peptidase A1 family.</text>
</comment>
<protein>
    <submittedName>
        <fullName evidence="12">Acid protease</fullName>
    </submittedName>
</protein>
<dbReference type="CDD" id="cd05474">
    <property type="entry name" value="SAP_like"/>
    <property type="match status" value="1"/>
</dbReference>
<dbReference type="InterPro" id="IPR033121">
    <property type="entry name" value="PEPTIDASE_A1"/>
</dbReference>
<dbReference type="GO" id="GO:0006508">
    <property type="term" value="P:proteolysis"/>
    <property type="evidence" value="ECO:0007669"/>
    <property type="project" value="UniProtKB-KW"/>
</dbReference>
<feature type="domain" description="Peptidase A2" evidence="10">
    <location>
        <begin position="50"/>
        <end position="140"/>
    </location>
</feature>
<dbReference type="SUPFAM" id="SSF50630">
    <property type="entry name" value="Acid proteases"/>
    <property type="match status" value="1"/>
</dbReference>
<feature type="active site" evidence="6">
    <location>
        <position position="55"/>
    </location>
</feature>
<feature type="signal peptide" evidence="9">
    <location>
        <begin position="1"/>
        <end position="20"/>
    </location>
</feature>
<evidence type="ECO:0000256" key="7">
    <source>
        <dbReference type="PIRSR" id="PIRSR601461-2"/>
    </source>
</evidence>
<dbReference type="PROSITE" id="PS00141">
    <property type="entry name" value="ASP_PROTEASE"/>
    <property type="match status" value="2"/>
</dbReference>
<keyword evidence="13" id="KW-1185">Reference proteome</keyword>
<dbReference type="InterPro" id="IPR001461">
    <property type="entry name" value="Aspartic_peptidase_A1"/>
</dbReference>
<dbReference type="PANTHER" id="PTHR47966:SF65">
    <property type="entry name" value="ASPARTIC-TYPE ENDOPEPTIDASE"/>
    <property type="match status" value="1"/>
</dbReference>
<evidence type="ECO:0000256" key="8">
    <source>
        <dbReference type="RuleBase" id="RU000454"/>
    </source>
</evidence>
<proteinExistence type="inferred from homology"/>
<dbReference type="PRINTS" id="PR00792">
    <property type="entry name" value="PEPSIN"/>
</dbReference>